<keyword evidence="1 2" id="KW-0694">RNA-binding</keyword>
<dbReference type="InterPro" id="IPR045180">
    <property type="entry name" value="La_dom_prot"/>
</dbReference>
<feature type="compositionally biased region" description="Low complexity" evidence="3">
    <location>
        <begin position="393"/>
        <end position="408"/>
    </location>
</feature>
<feature type="compositionally biased region" description="Polar residues" evidence="3">
    <location>
        <begin position="488"/>
        <end position="509"/>
    </location>
</feature>
<dbReference type="PANTHER" id="PTHR22792:SF132">
    <property type="entry name" value="LA-RELATED PROTEIN 1"/>
    <property type="match status" value="1"/>
</dbReference>
<dbReference type="PROSITE" id="PS50961">
    <property type="entry name" value="HTH_LA"/>
    <property type="match status" value="1"/>
</dbReference>
<evidence type="ECO:0000256" key="1">
    <source>
        <dbReference type="ARBA" id="ARBA00022884"/>
    </source>
</evidence>
<dbReference type="InterPro" id="IPR036390">
    <property type="entry name" value="WH_DNA-bd_sf"/>
</dbReference>
<feature type="compositionally biased region" description="Low complexity" evidence="3">
    <location>
        <begin position="148"/>
        <end position="163"/>
    </location>
</feature>
<evidence type="ECO:0000256" key="2">
    <source>
        <dbReference type="PROSITE-ProRule" id="PRU00332"/>
    </source>
</evidence>
<gene>
    <name evidence="5" type="ORF">BATDEDRAFT_34499</name>
</gene>
<dbReference type="GO" id="GO:0010494">
    <property type="term" value="C:cytoplasmic stress granule"/>
    <property type="evidence" value="ECO:0000318"/>
    <property type="project" value="GO_Central"/>
</dbReference>
<dbReference type="HOGENOM" id="CLU_261523_0_0_1"/>
<name>F4NWR8_BATDJ</name>
<feature type="compositionally biased region" description="Low complexity" evidence="3">
    <location>
        <begin position="235"/>
        <end position="259"/>
    </location>
</feature>
<dbReference type="Proteomes" id="UP000007241">
    <property type="component" value="Unassembled WGS sequence"/>
</dbReference>
<feature type="compositionally biased region" description="Polar residues" evidence="3">
    <location>
        <begin position="207"/>
        <end position="223"/>
    </location>
</feature>
<dbReference type="GO" id="GO:0003723">
    <property type="term" value="F:RNA binding"/>
    <property type="evidence" value="ECO:0000318"/>
    <property type="project" value="GO_Central"/>
</dbReference>
<dbReference type="InParanoid" id="F4NWR8"/>
<dbReference type="OrthoDB" id="340227at2759"/>
<dbReference type="InterPro" id="IPR006630">
    <property type="entry name" value="La_HTH"/>
</dbReference>
<keyword evidence="6" id="KW-1185">Reference proteome</keyword>
<dbReference type="GO" id="GO:0048255">
    <property type="term" value="P:mRNA stabilization"/>
    <property type="evidence" value="ECO:0007669"/>
    <property type="project" value="InterPro"/>
</dbReference>
<evidence type="ECO:0000313" key="5">
    <source>
        <dbReference type="EMBL" id="EGF82533.1"/>
    </source>
</evidence>
<dbReference type="Gene3D" id="1.10.10.10">
    <property type="entry name" value="Winged helix-like DNA-binding domain superfamily/Winged helix DNA-binding domain"/>
    <property type="match status" value="1"/>
</dbReference>
<dbReference type="RefSeq" id="XP_006676827.1">
    <property type="nucleotide sequence ID" value="XM_006676764.1"/>
</dbReference>
<feature type="domain" description="HTH La-type RNA-binding" evidence="4">
    <location>
        <begin position="579"/>
        <end position="670"/>
    </location>
</feature>
<dbReference type="InterPro" id="IPR006607">
    <property type="entry name" value="DM15"/>
</dbReference>
<feature type="region of interest" description="Disordered" evidence="3">
    <location>
        <begin position="801"/>
        <end position="820"/>
    </location>
</feature>
<dbReference type="InterPro" id="IPR036388">
    <property type="entry name" value="WH-like_DNA-bd_sf"/>
</dbReference>
<dbReference type="SUPFAM" id="SSF46785">
    <property type="entry name" value="Winged helix' DNA-binding domain"/>
    <property type="match status" value="1"/>
</dbReference>
<feature type="region of interest" description="Disordered" evidence="3">
    <location>
        <begin position="392"/>
        <end position="569"/>
    </location>
</feature>
<accession>F4NWR8</accession>
<feature type="region of interest" description="Disordered" evidence="3">
    <location>
        <begin position="908"/>
        <end position="957"/>
    </location>
</feature>
<feature type="region of interest" description="Disordered" evidence="3">
    <location>
        <begin position="132"/>
        <end position="261"/>
    </location>
</feature>
<feature type="compositionally biased region" description="Low complexity" evidence="3">
    <location>
        <begin position="343"/>
        <end position="354"/>
    </location>
</feature>
<dbReference type="GO" id="GO:0045727">
    <property type="term" value="P:positive regulation of translation"/>
    <property type="evidence" value="ECO:0000318"/>
    <property type="project" value="GO_Central"/>
</dbReference>
<feature type="compositionally biased region" description="Low complexity" evidence="3">
    <location>
        <begin position="927"/>
        <end position="939"/>
    </location>
</feature>
<feature type="compositionally biased region" description="Polar residues" evidence="3">
    <location>
        <begin position="537"/>
        <end position="566"/>
    </location>
</feature>
<sequence>MSWAKLASPTATLPAVAATLEEGFFGMTAPSAVEADFTKPTLKVASVSLSDTSSSDTLHTLHTFEPTISAESANDLVADDDESCLEEGEIREEKVDSPASTNFKPKEESEKPFVPAPPPTVNIWAVRLEKQQLQGQPSPAGSRSEPQPVSSTTGSSITSVPSTRKQRSTIGRETPSEKKNVVSENSTSGSSNKSSTVDQDGFVAVTNRKSFQSKSSNTKLASSGGSGAVRKHAPKASSAKPKTAIASSTSTAVSAPSASLTAHPTLATSTPVLGTESISTAVIAPADDAATISKREAAKIVQTAARSVNLLEKQNMPEPASNKIILDSWPTLNDSITAASDESAGSVASGSASSLHDQQPTSSSTSSASTIVAGKRQGWSKLDVQICFNAAPSSMGRASGSKSASRSGGFEKRDAGHRGNGHRHEKQDVHASADTMASKSLKDSHSRSRSAQTFKTGADERSRSGSVVSASSYASQAITTHTTTDLTSQQPVNTNNSNHSQGGARNSGSRQHRSAARGQRASSTQTLSAATTSSSSGRQFRNAGSNANAQRHGNNSYSRNNRTENYNMYYPGTPVDPSSVDLPTITWLVRTQVEYYFSVENLCRDVYFRSKMDSETGTVPISVISGFNRVKSLVAATYFKLHTLEQSPTVGANQVTSTSDVKLESTSKDTLTAYPVTIDYNSQEYNDWSVKFLISALENSEIVEVITDKVDEPLLRCLENWAMWVLPANIQLPVTFLPTQHKPMDNAAVETSTASTEGIAVEPPALVPTVSTLPQSLDVTDKTTTPLPSLTISTADQSDASIVPDLKTGEDEGWSSVSRKRRGSKVSFADSFPASAASPSLSSPAIRSAAVNCTHNDDDLFEFDDNEDWAKPPERDVPRIEHDHFDELEDDDLDSLMIVTQRFGDSSSTTINGATKPIANGHSNTMTSGSVGTSTSSSVHARQNMPPRKHATTPYNRSHNDCDIVDMINEGLFMYERSVAKGTSKSSLLSQSNGFGQQGKVGSIKSEVFTSMQESLKSTSPAHSVPKPVSIKPRRMYEGFTASSPPVGWMMQSVTDAVAALSSSPRLAASPRMSVSASRSVELVVPGNHSVAATPASFKEFTPFQHPSYELLKNNGFVQQKYTKFHAKAVRDRKTRGPGLSHEMNTLYRFWSHFLRERYNSKMLTEFKRLAVEDAKAGYRYGIECLFRFYSYGLENSFRSDLFKEFQVLVRDDYCVTKHIYGLEKFWAYLFYRKDKVERPNIEANILPELKQALSQFKTADDFKKMRPPRPEKPHWQHSNRNHAHQGTGSGSMRDVSKRG</sequence>
<dbReference type="GO" id="GO:0005829">
    <property type="term" value="C:cytosol"/>
    <property type="evidence" value="ECO:0000318"/>
    <property type="project" value="GO_Central"/>
</dbReference>
<reference evidence="5 6" key="1">
    <citation type="submission" date="2009-12" db="EMBL/GenBank/DDBJ databases">
        <title>The draft genome of Batrachochytrium dendrobatidis.</title>
        <authorList>
            <consortium name="US DOE Joint Genome Institute (JGI-PGF)"/>
            <person name="Kuo A."/>
            <person name="Salamov A."/>
            <person name="Schmutz J."/>
            <person name="Lucas S."/>
            <person name="Pitluck S."/>
            <person name="Rosenblum E."/>
            <person name="Stajich J."/>
            <person name="Eisen M."/>
            <person name="Grigoriev I.V."/>
        </authorList>
    </citation>
    <scope>NUCLEOTIDE SEQUENCE [LARGE SCALE GENOMIC DNA]</scope>
    <source>
        <strain evidence="6">JAM81 / FGSC 10211</strain>
    </source>
</reference>
<dbReference type="Pfam" id="PF21071">
    <property type="entry name" value="LARP1_HEAT"/>
    <property type="match status" value="1"/>
</dbReference>
<organism evidence="5 6">
    <name type="scientific">Batrachochytrium dendrobatidis (strain JAM81 / FGSC 10211)</name>
    <name type="common">Frog chytrid fungus</name>
    <dbReference type="NCBI Taxonomy" id="684364"/>
    <lineage>
        <taxon>Eukaryota</taxon>
        <taxon>Fungi</taxon>
        <taxon>Fungi incertae sedis</taxon>
        <taxon>Chytridiomycota</taxon>
        <taxon>Chytridiomycota incertae sedis</taxon>
        <taxon>Chytridiomycetes</taxon>
        <taxon>Rhizophydiales</taxon>
        <taxon>Rhizophydiales incertae sedis</taxon>
        <taxon>Batrachochytrium</taxon>
    </lineage>
</organism>
<dbReference type="SMART" id="SM00715">
    <property type="entry name" value="LA"/>
    <property type="match status" value="1"/>
</dbReference>
<evidence type="ECO:0000259" key="4">
    <source>
        <dbReference type="PROSITE" id="PS50961"/>
    </source>
</evidence>
<dbReference type="STRING" id="684364.F4NWR8"/>
<dbReference type="Pfam" id="PF05383">
    <property type="entry name" value="La"/>
    <property type="match status" value="1"/>
</dbReference>
<feature type="compositionally biased region" description="Low complexity" evidence="3">
    <location>
        <begin position="182"/>
        <end position="197"/>
    </location>
</feature>
<proteinExistence type="predicted"/>
<feature type="compositionally biased region" description="Basic and acidic residues" evidence="3">
    <location>
        <begin position="1263"/>
        <end position="1275"/>
    </location>
</feature>
<dbReference type="PANTHER" id="PTHR22792">
    <property type="entry name" value="LUPUS LA PROTEIN-RELATED"/>
    <property type="match status" value="1"/>
</dbReference>
<dbReference type="EMBL" id="GL882880">
    <property type="protein sequence ID" value="EGF82533.1"/>
    <property type="molecule type" value="Genomic_DNA"/>
</dbReference>
<feature type="compositionally biased region" description="Low complexity" evidence="3">
    <location>
        <begin position="464"/>
        <end position="487"/>
    </location>
</feature>
<feature type="compositionally biased region" description="Polar residues" evidence="3">
    <location>
        <begin position="132"/>
        <end position="147"/>
    </location>
</feature>
<evidence type="ECO:0000256" key="3">
    <source>
        <dbReference type="SAM" id="MobiDB-lite"/>
    </source>
</evidence>
<dbReference type="CDD" id="cd07323">
    <property type="entry name" value="LAM"/>
    <property type="match status" value="1"/>
</dbReference>
<feature type="region of interest" description="Disordered" evidence="3">
    <location>
        <begin position="1263"/>
        <end position="1300"/>
    </location>
</feature>
<dbReference type="GO" id="GO:0000339">
    <property type="term" value="F:RNA cap binding"/>
    <property type="evidence" value="ECO:0007669"/>
    <property type="project" value="InterPro"/>
</dbReference>
<dbReference type="GeneID" id="18240466"/>
<dbReference type="SMART" id="SM00684">
    <property type="entry name" value="DM15"/>
    <property type="match status" value="3"/>
</dbReference>
<feature type="compositionally biased region" description="Low complexity" evidence="3">
    <location>
        <begin position="521"/>
        <end position="536"/>
    </location>
</feature>
<evidence type="ECO:0000313" key="6">
    <source>
        <dbReference type="Proteomes" id="UP000007241"/>
    </source>
</evidence>
<protein>
    <recommendedName>
        <fullName evidence="4">HTH La-type RNA-binding domain-containing protein</fullName>
    </recommendedName>
</protein>
<feature type="region of interest" description="Disordered" evidence="3">
    <location>
        <begin position="86"/>
        <end position="118"/>
    </location>
</feature>
<feature type="region of interest" description="Disordered" evidence="3">
    <location>
        <begin position="343"/>
        <end position="369"/>
    </location>
</feature>